<dbReference type="PROSITE" id="PS00889">
    <property type="entry name" value="CNMP_BINDING_2"/>
    <property type="match status" value="1"/>
</dbReference>
<dbReference type="PROSITE" id="PS50042">
    <property type="entry name" value="CNMP_BINDING_3"/>
    <property type="match status" value="1"/>
</dbReference>
<accession>A0A1F7RL19</accession>
<dbReference type="AlphaFoldDB" id="A0A1F7RL19"/>
<evidence type="ECO:0000259" key="1">
    <source>
        <dbReference type="PROSITE" id="PS50042"/>
    </source>
</evidence>
<name>A0A1F7RL19_9BACT</name>
<sequence length="289" mass="31816">MKERELGRVYKDKEIIFSEGEAGDSMYIIQSGKVKITKKTPSGEMTLATLGDGEIFGEMALFDLKKRSATAQADGETRVISIDKSSFFARVNKDPTLAFKILQTMSQRIRMMNEEFTKLKKFKTSLLHACIDVNEICQLILDEARSSIQSDHGSVMLLDENEKMLSIKAAFGSQSNQKVKLKVGQGISGDVLKTGKAELVNNVSLDARFVAGGLNIKSMLCAPLKWKGNTFGVINLSNSSEKLFNLEDLKKLHSLSIYASIAVENAKHCTPFTAAMGDIIKSASLMDAW</sequence>
<dbReference type="CDD" id="cd00038">
    <property type="entry name" value="CAP_ED"/>
    <property type="match status" value="1"/>
</dbReference>
<dbReference type="PANTHER" id="PTHR24567">
    <property type="entry name" value="CRP FAMILY TRANSCRIPTIONAL REGULATORY PROTEIN"/>
    <property type="match status" value="1"/>
</dbReference>
<dbReference type="InterPro" id="IPR050397">
    <property type="entry name" value="Env_Response_Regulators"/>
</dbReference>
<proteinExistence type="predicted"/>
<evidence type="ECO:0000313" key="3">
    <source>
        <dbReference type="Proteomes" id="UP000178526"/>
    </source>
</evidence>
<dbReference type="SMART" id="SM00065">
    <property type="entry name" value="GAF"/>
    <property type="match status" value="1"/>
</dbReference>
<dbReference type="InterPro" id="IPR003018">
    <property type="entry name" value="GAF"/>
</dbReference>
<dbReference type="InterPro" id="IPR000595">
    <property type="entry name" value="cNMP-bd_dom"/>
</dbReference>
<reference evidence="2 3" key="1">
    <citation type="journal article" date="2016" name="Nat. Commun.">
        <title>Thousands of microbial genomes shed light on interconnected biogeochemical processes in an aquifer system.</title>
        <authorList>
            <person name="Anantharaman K."/>
            <person name="Brown C.T."/>
            <person name="Hug L.A."/>
            <person name="Sharon I."/>
            <person name="Castelle C.J."/>
            <person name="Probst A.J."/>
            <person name="Thomas B.C."/>
            <person name="Singh A."/>
            <person name="Wilkins M.J."/>
            <person name="Karaoz U."/>
            <person name="Brodie E.L."/>
            <person name="Williams K.H."/>
            <person name="Hubbard S.S."/>
            <person name="Banfield J.F."/>
        </authorList>
    </citation>
    <scope>NUCLEOTIDE SEQUENCE [LARGE SCALE GENOMIC DNA]</scope>
</reference>
<dbReference type="SMART" id="SM00100">
    <property type="entry name" value="cNMP"/>
    <property type="match status" value="1"/>
</dbReference>
<dbReference type="InterPro" id="IPR018490">
    <property type="entry name" value="cNMP-bd_dom_sf"/>
</dbReference>
<comment type="caution">
    <text evidence="2">The sequence shown here is derived from an EMBL/GenBank/DDBJ whole genome shotgun (WGS) entry which is preliminary data.</text>
</comment>
<dbReference type="InterPro" id="IPR014710">
    <property type="entry name" value="RmlC-like_jellyroll"/>
</dbReference>
<dbReference type="SUPFAM" id="SSF51206">
    <property type="entry name" value="cAMP-binding domain-like"/>
    <property type="match status" value="1"/>
</dbReference>
<dbReference type="InterPro" id="IPR029016">
    <property type="entry name" value="GAF-like_dom_sf"/>
</dbReference>
<dbReference type="EMBL" id="MGDB01000062">
    <property type="protein sequence ID" value="OGL41878.1"/>
    <property type="molecule type" value="Genomic_DNA"/>
</dbReference>
<protein>
    <recommendedName>
        <fullName evidence="1">Cyclic nucleotide-binding domain-containing protein</fullName>
    </recommendedName>
</protein>
<dbReference type="Pfam" id="PF13185">
    <property type="entry name" value="GAF_2"/>
    <property type="match status" value="1"/>
</dbReference>
<dbReference type="Proteomes" id="UP000178526">
    <property type="component" value="Unassembled WGS sequence"/>
</dbReference>
<dbReference type="Gene3D" id="3.30.450.40">
    <property type="match status" value="1"/>
</dbReference>
<evidence type="ECO:0000313" key="2">
    <source>
        <dbReference type="EMBL" id="OGL41878.1"/>
    </source>
</evidence>
<gene>
    <name evidence="2" type="ORF">A2042_08100</name>
</gene>
<dbReference type="GO" id="GO:0005829">
    <property type="term" value="C:cytosol"/>
    <property type="evidence" value="ECO:0007669"/>
    <property type="project" value="TreeGrafter"/>
</dbReference>
<dbReference type="InterPro" id="IPR018488">
    <property type="entry name" value="cNMP-bd_CS"/>
</dbReference>
<organism evidence="2 3">
    <name type="scientific">Candidatus Schekmanbacteria bacterium GWA2_38_11</name>
    <dbReference type="NCBI Taxonomy" id="1817876"/>
    <lineage>
        <taxon>Bacteria</taxon>
        <taxon>Candidatus Schekmaniibacteriota</taxon>
    </lineage>
</organism>
<feature type="domain" description="Cyclic nucleotide-binding" evidence="1">
    <location>
        <begin position="1"/>
        <end position="108"/>
    </location>
</feature>
<dbReference type="Pfam" id="PF00027">
    <property type="entry name" value="cNMP_binding"/>
    <property type="match status" value="1"/>
</dbReference>
<dbReference type="GO" id="GO:0003700">
    <property type="term" value="F:DNA-binding transcription factor activity"/>
    <property type="evidence" value="ECO:0007669"/>
    <property type="project" value="TreeGrafter"/>
</dbReference>
<dbReference type="SUPFAM" id="SSF55781">
    <property type="entry name" value="GAF domain-like"/>
    <property type="match status" value="1"/>
</dbReference>
<dbReference type="PANTHER" id="PTHR24567:SF74">
    <property type="entry name" value="HTH-TYPE TRANSCRIPTIONAL REGULATOR ARCR"/>
    <property type="match status" value="1"/>
</dbReference>
<dbReference type="Gene3D" id="2.60.120.10">
    <property type="entry name" value="Jelly Rolls"/>
    <property type="match status" value="1"/>
</dbReference>